<dbReference type="Proteomes" id="UP000199700">
    <property type="component" value="Chromosome"/>
</dbReference>
<gene>
    <name evidence="1" type="ORF">SAMN04489751_0322</name>
</gene>
<dbReference type="Pfam" id="PF19461">
    <property type="entry name" value="DUF5998"/>
    <property type="match status" value="1"/>
</dbReference>
<accession>A0A1H1LKX4</accession>
<organism evidence="1 2">
    <name type="scientific">Brevibacterium sandarakinum</name>
    <dbReference type="NCBI Taxonomy" id="629680"/>
    <lineage>
        <taxon>Bacteria</taxon>
        <taxon>Bacillati</taxon>
        <taxon>Actinomycetota</taxon>
        <taxon>Actinomycetes</taxon>
        <taxon>Micrococcales</taxon>
        <taxon>Brevibacteriaceae</taxon>
        <taxon>Brevibacterium</taxon>
    </lineage>
</organism>
<dbReference type="STRING" id="629680.SAMN04489751_0322"/>
<protein>
    <recommendedName>
        <fullName evidence="3">Cell wall biosynthesis glycosyltransferase</fullName>
    </recommendedName>
</protein>
<proteinExistence type="predicted"/>
<evidence type="ECO:0008006" key="3">
    <source>
        <dbReference type="Google" id="ProtNLM"/>
    </source>
</evidence>
<keyword evidence="2" id="KW-1185">Reference proteome</keyword>
<dbReference type="InterPro" id="IPR046040">
    <property type="entry name" value="DUF5998"/>
</dbReference>
<evidence type="ECO:0000313" key="2">
    <source>
        <dbReference type="Proteomes" id="UP000199700"/>
    </source>
</evidence>
<evidence type="ECO:0000313" key="1">
    <source>
        <dbReference type="EMBL" id="SDR75010.1"/>
    </source>
</evidence>
<dbReference type="AlphaFoldDB" id="A0A1H1LKX4"/>
<dbReference type="EMBL" id="LT629739">
    <property type="protein sequence ID" value="SDR75010.1"/>
    <property type="molecule type" value="Genomic_DNA"/>
</dbReference>
<reference evidence="1" key="1">
    <citation type="submission" date="2016-10" db="EMBL/GenBank/DDBJ databases">
        <authorList>
            <person name="Varghese N."/>
            <person name="Submissions S."/>
        </authorList>
    </citation>
    <scope>NUCLEOTIDE SEQUENCE [LARGE SCALE GENOMIC DNA]</scope>
    <source>
        <strain evidence="1">DSM 22082</strain>
    </source>
</reference>
<name>A0A1H1LKX4_BRESA</name>
<sequence length="223" mass="24270">MTCEVAEHEPKVQGAKWEDSGEYGTMGLMALPEVLVHDLQSAGYYPQLTQGILADSLFDEPVLAHFVHIDTHVDIESIHRHVTAFVLTETRLLLAHVDDDPNVAPGSKPRAVTSSEDIELDRLGTVMVGRTFADPAAFIPGDKPVEVSLTLSWGASRRIEAFPETCGDPDCVADHGYGGSVFSEDVMLRVSAEAEGQSAVDRIAEFAGKLRAAVFQARLRSRR</sequence>